<gene>
    <name evidence="2" type="ORF">EXU30_07630</name>
</gene>
<dbReference type="AlphaFoldDB" id="A0A411PGR8"/>
<feature type="domain" description="DM13" evidence="1">
    <location>
        <begin position="53"/>
        <end position="158"/>
    </location>
</feature>
<evidence type="ECO:0000313" key="3">
    <source>
        <dbReference type="Proteomes" id="UP000291106"/>
    </source>
</evidence>
<evidence type="ECO:0000259" key="1">
    <source>
        <dbReference type="PROSITE" id="PS51549"/>
    </source>
</evidence>
<dbReference type="KEGG" id="smai:EXU30_07630"/>
<dbReference type="Proteomes" id="UP000291106">
    <property type="component" value="Chromosome"/>
</dbReference>
<dbReference type="PROSITE" id="PS51549">
    <property type="entry name" value="DM13"/>
    <property type="match status" value="1"/>
</dbReference>
<dbReference type="RefSeq" id="WP_130598849.1">
    <property type="nucleotide sequence ID" value="NZ_CP036200.1"/>
</dbReference>
<dbReference type="EMBL" id="CP036200">
    <property type="protein sequence ID" value="QBF82580.1"/>
    <property type="molecule type" value="Genomic_DNA"/>
</dbReference>
<protein>
    <recommendedName>
        <fullName evidence="1">DM13 domain-containing protein</fullName>
    </recommendedName>
</protein>
<dbReference type="InterPro" id="IPR019545">
    <property type="entry name" value="DM13_domain"/>
</dbReference>
<proteinExistence type="predicted"/>
<evidence type="ECO:0000313" key="2">
    <source>
        <dbReference type="EMBL" id="QBF82580.1"/>
    </source>
</evidence>
<dbReference type="OrthoDB" id="6106486at2"/>
<keyword evidence="3" id="KW-1185">Reference proteome</keyword>
<reference evidence="2 3" key="1">
    <citation type="submission" date="2019-02" db="EMBL/GenBank/DDBJ databases">
        <title>Shewanella sp. D4-2 isolated from Dokdo Island.</title>
        <authorList>
            <person name="Baek K."/>
        </authorList>
    </citation>
    <scope>NUCLEOTIDE SEQUENCE [LARGE SCALE GENOMIC DNA]</scope>
    <source>
        <strain evidence="2 3">D4-2</strain>
    </source>
</reference>
<organism evidence="2 3">
    <name type="scientific">Shewanella maritima</name>
    <dbReference type="NCBI Taxonomy" id="2520507"/>
    <lineage>
        <taxon>Bacteria</taxon>
        <taxon>Pseudomonadati</taxon>
        <taxon>Pseudomonadota</taxon>
        <taxon>Gammaproteobacteria</taxon>
        <taxon>Alteromonadales</taxon>
        <taxon>Shewanellaceae</taxon>
        <taxon>Shewanella</taxon>
    </lineage>
</organism>
<name>A0A411PGR8_9GAMM</name>
<accession>A0A411PGR8</accession>
<sequence length="158" mass="17407">MKPRLILLLVVSHAMVAFIGFAAGIYTLPLLTASAAPDQAQLKSIQTQAEFTASFVRELKGSDSLHWGEGQVSINSQHIALEGELSPGPDFKLYLAPEFVETEQEFNALKSKMVQVGSVNRFDNFIVDVPSHIDPANYNTVIVWCESFGEFITAAKYQ</sequence>
<dbReference type="Pfam" id="PF10517">
    <property type="entry name" value="DM13"/>
    <property type="match status" value="1"/>
</dbReference>